<dbReference type="Proteomes" id="UP001516061">
    <property type="component" value="Unassembled WGS sequence"/>
</dbReference>
<dbReference type="RefSeq" id="WP_173805609.1">
    <property type="nucleotide sequence ID" value="NZ_JABSNM010000009.1"/>
</dbReference>
<name>A0ABX2G2S5_9BURK</name>
<sequence>MDIIHQILEHDAGREPERLQRKYDRMRESAFVFLRATCALFWRRLPAGLALFEAGPEGAPAVWSCGDLHFENVGSYEGDNRQTYFDINDFDESALAPASWDLLRLLASLRVGADTLGIDAEDARGLCRATLQAHVQALRRGKAFWIERDVADGVVRELLDQLRRRDAEAFLDKRSSGRGASRRLKVDGQRVLKATAAEQDRVRDFMAGFAATQPDPDFFRVLDVERRVAGTGSLGLARWVVLVRGEGGDSGQRLLDLKQAVPSSLEALLPAHGVAQPAWPDAATRIVALQQRLQAVPMAWLHAVRLGDMPCVLRELQPTEDRVSLDRATTSRTELHEFATTLGRMLAWAQLRSGGQGGSADADALIDFGERQDWHAPMLETAETMARQVEQDWAVYAAAHDAGRFRVAAEGG</sequence>
<organism evidence="1 2">
    <name type="scientific">Sphaerotilus uruguayifluvii</name>
    <dbReference type="NCBI Taxonomy" id="2735897"/>
    <lineage>
        <taxon>Bacteria</taxon>
        <taxon>Pseudomonadati</taxon>
        <taxon>Pseudomonadota</taxon>
        <taxon>Betaproteobacteria</taxon>
        <taxon>Burkholderiales</taxon>
        <taxon>Sphaerotilaceae</taxon>
        <taxon>Sphaerotilus</taxon>
    </lineage>
</organism>
<dbReference type="Pfam" id="PF10009">
    <property type="entry name" value="DUF2252"/>
    <property type="match status" value="1"/>
</dbReference>
<accession>A0ABX2G2S5</accession>
<keyword evidence="2" id="KW-1185">Reference proteome</keyword>
<dbReference type="EMBL" id="JABSNM010000009">
    <property type="protein sequence ID" value="NRT56593.1"/>
    <property type="molecule type" value="Genomic_DNA"/>
</dbReference>
<evidence type="ECO:0000313" key="1">
    <source>
        <dbReference type="EMBL" id="NRT56593.1"/>
    </source>
</evidence>
<evidence type="ECO:0000313" key="2">
    <source>
        <dbReference type="Proteomes" id="UP001516061"/>
    </source>
</evidence>
<gene>
    <name evidence="1" type="ORF">HNQ01_002336</name>
</gene>
<protein>
    <submittedName>
        <fullName evidence="1">Uncharacterized protein (DUF2252 family)</fullName>
    </submittedName>
</protein>
<comment type="caution">
    <text evidence="1">The sequence shown here is derived from an EMBL/GenBank/DDBJ whole genome shotgun (WGS) entry which is preliminary data.</text>
</comment>
<reference evidence="1 2" key="1">
    <citation type="submission" date="2020-05" db="EMBL/GenBank/DDBJ databases">
        <title>Genomic Encyclopedia of Type Strains, Phase IV (KMG-V): Genome sequencing to study the core and pangenomes of soil and plant-associated prokaryotes.</title>
        <authorList>
            <person name="Whitman W."/>
        </authorList>
    </citation>
    <scope>NUCLEOTIDE SEQUENCE [LARGE SCALE GENOMIC DNA]</scope>
    <source>
        <strain evidence="1 2">C29</strain>
    </source>
</reference>
<dbReference type="PANTHER" id="PTHR39441:SF1">
    <property type="entry name" value="DUF2252 DOMAIN-CONTAINING PROTEIN"/>
    <property type="match status" value="1"/>
</dbReference>
<dbReference type="InterPro" id="IPR018721">
    <property type="entry name" value="DUF2252"/>
</dbReference>
<dbReference type="PANTHER" id="PTHR39441">
    <property type="entry name" value="DUF2252 DOMAIN-CONTAINING PROTEIN"/>
    <property type="match status" value="1"/>
</dbReference>
<proteinExistence type="predicted"/>